<dbReference type="FunFam" id="3.30.420.40:FF:000545">
    <property type="entry name" value="Endoplasmic reticulum chaperone BiP"/>
    <property type="match status" value="1"/>
</dbReference>
<dbReference type="FunFam" id="3.90.640.10:FF:000003">
    <property type="entry name" value="Molecular chaperone DnaK"/>
    <property type="match status" value="1"/>
</dbReference>
<dbReference type="GO" id="GO:0006950">
    <property type="term" value="P:response to stress"/>
    <property type="evidence" value="ECO:0007669"/>
    <property type="project" value="UniProtKB-ARBA"/>
</dbReference>
<dbReference type="WBParaSite" id="PSU_v2.g2495.t1">
    <property type="protein sequence ID" value="PSU_v2.g2495.t1"/>
    <property type="gene ID" value="PSU_v2.g2495"/>
</dbReference>
<organism evidence="4 5">
    <name type="scientific">Panagrolaimus superbus</name>
    <dbReference type="NCBI Taxonomy" id="310955"/>
    <lineage>
        <taxon>Eukaryota</taxon>
        <taxon>Metazoa</taxon>
        <taxon>Ecdysozoa</taxon>
        <taxon>Nematoda</taxon>
        <taxon>Chromadorea</taxon>
        <taxon>Rhabditida</taxon>
        <taxon>Tylenchina</taxon>
        <taxon>Panagrolaimomorpha</taxon>
        <taxon>Panagrolaimoidea</taxon>
        <taxon>Panagrolaimidae</taxon>
        <taxon>Panagrolaimus</taxon>
    </lineage>
</organism>
<evidence type="ECO:0000313" key="5">
    <source>
        <dbReference type="WBParaSite" id="PSU_v2.g2495.t1"/>
    </source>
</evidence>
<name>A0A914YS66_9BILA</name>
<keyword evidence="3" id="KW-0067">ATP-binding</keyword>
<reference evidence="5" key="1">
    <citation type="submission" date="2022-11" db="UniProtKB">
        <authorList>
            <consortium name="WormBaseParasite"/>
        </authorList>
    </citation>
    <scope>IDENTIFICATION</scope>
</reference>
<protein>
    <submittedName>
        <fullName evidence="5">Heat shock protein 70</fullName>
    </submittedName>
</protein>
<evidence type="ECO:0000256" key="1">
    <source>
        <dbReference type="ARBA" id="ARBA00007381"/>
    </source>
</evidence>
<proteinExistence type="inferred from homology"/>
<dbReference type="AlphaFoldDB" id="A0A914YS66"/>
<comment type="similarity">
    <text evidence="1">Belongs to the heat shock protein 70 family.</text>
</comment>
<evidence type="ECO:0000256" key="2">
    <source>
        <dbReference type="ARBA" id="ARBA00022741"/>
    </source>
</evidence>
<dbReference type="GO" id="GO:0005524">
    <property type="term" value="F:ATP binding"/>
    <property type="evidence" value="ECO:0007669"/>
    <property type="project" value="UniProtKB-KW"/>
</dbReference>
<keyword evidence="4" id="KW-1185">Reference proteome</keyword>
<accession>A0A914YS66</accession>
<dbReference type="Proteomes" id="UP000887577">
    <property type="component" value="Unplaced"/>
</dbReference>
<dbReference type="Gene3D" id="3.30.420.40">
    <property type="match status" value="5"/>
</dbReference>
<dbReference type="Pfam" id="PF00012">
    <property type="entry name" value="HSP70"/>
    <property type="match status" value="3"/>
</dbReference>
<dbReference type="Gene3D" id="3.90.640.10">
    <property type="entry name" value="Actin, Chain A, domain 4"/>
    <property type="match status" value="1"/>
</dbReference>
<keyword evidence="2" id="KW-0547">Nucleotide-binding</keyword>
<dbReference type="PROSITE" id="PS00297">
    <property type="entry name" value="HSP70_1"/>
    <property type="match status" value="1"/>
</dbReference>
<dbReference type="PRINTS" id="PR00301">
    <property type="entry name" value="HEATSHOCK70"/>
</dbReference>
<dbReference type="GO" id="GO:0140662">
    <property type="term" value="F:ATP-dependent protein folding chaperone"/>
    <property type="evidence" value="ECO:0007669"/>
    <property type="project" value="InterPro"/>
</dbReference>
<dbReference type="PANTHER" id="PTHR19375">
    <property type="entry name" value="HEAT SHOCK PROTEIN 70KDA"/>
    <property type="match status" value="1"/>
</dbReference>
<dbReference type="InterPro" id="IPR029047">
    <property type="entry name" value="HSP70_peptide-bd_sf"/>
</dbReference>
<dbReference type="InterPro" id="IPR043129">
    <property type="entry name" value="ATPase_NBD"/>
</dbReference>
<evidence type="ECO:0000256" key="3">
    <source>
        <dbReference type="ARBA" id="ARBA00022840"/>
    </source>
</evidence>
<dbReference type="InterPro" id="IPR018181">
    <property type="entry name" value="Heat_shock_70_CS"/>
</dbReference>
<evidence type="ECO:0000313" key="4">
    <source>
        <dbReference type="Proteomes" id="UP000887577"/>
    </source>
</evidence>
<dbReference type="SUPFAM" id="SSF100920">
    <property type="entry name" value="Heat shock protein 70kD (HSP70), peptide-binding domain"/>
    <property type="match status" value="1"/>
</dbReference>
<sequence>MTADTRPVIGIDLGTSCSRLGIFKDGKSQIIANHEGDRSTPSWISFSDDGEVHVELSAHVLRQLKNRAEEYCGCPITDAVITVPAYFSDSQRKATKIAAEIAGLNVLRLINEPNAAAIAYCLEKKKDSKVLVYNFGGGTLDVSILIHSIDDNTFKVQATSGNTHLGGKDIDNLLADYCITEFYLVHKIDVKDDPSAMARIREACEKAKHALSTAQKYRVVLPNLVDKVTCDITVAKMKMDEIDDVVLVGGSTRIPKIRELLKGFFGDKQLSHNIDPDEAVALGATIYAAVLAKVEDCKNVRLVDIISRSLGINTHGGIMSPLIFHGTHIPTRGYEIYTTIADDQEIVPFKIYEGEATLTQDNRLLGEFDFTGIPRAPKKVLEFSLPVEKSTGNKQNFAVKDKNACLTSAEIEKVMHAQNGSADDSS</sequence>
<dbReference type="SUPFAM" id="SSF53067">
    <property type="entry name" value="Actin-like ATPase domain"/>
    <property type="match status" value="2"/>
</dbReference>
<dbReference type="InterPro" id="IPR013126">
    <property type="entry name" value="Hsp_70_fam"/>
</dbReference>
<dbReference type="Gene3D" id="2.60.34.10">
    <property type="entry name" value="Substrate Binding Domain Of DNAk, Chain A, domain 1"/>
    <property type="match status" value="1"/>
</dbReference>
<dbReference type="PROSITE" id="PS01036">
    <property type="entry name" value="HSP70_3"/>
    <property type="match status" value="1"/>
</dbReference>
<dbReference type="PROSITE" id="PS00329">
    <property type="entry name" value="HSP70_2"/>
    <property type="match status" value="1"/>
</dbReference>